<dbReference type="Pfam" id="PF13692">
    <property type="entry name" value="Glyco_trans_1_4"/>
    <property type="match status" value="1"/>
</dbReference>
<evidence type="ECO:0000259" key="2">
    <source>
        <dbReference type="Pfam" id="PF12000"/>
    </source>
</evidence>
<dbReference type="Proteomes" id="UP000249254">
    <property type="component" value="Unassembled WGS sequence"/>
</dbReference>
<dbReference type="GO" id="GO:0016757">
    <property type="term" value="F:glycosyltransferase activity"/>
    <property type="evidence" value="ECO:0007669"/>
    <property type="project" value="TreeGrafter"/>
</dbReference>
<protein>
    <submittedName>
        <fullName evidence="3">Group 1 glycosyl transferase</fullName>
    </submittedName>
</protein>
<dbReference type="GO" id="GO:0009103">
    <property type="term" value="P:lipopolysaccharide biosynthetic process"/>
    <property type="evidence" value="ECO:0007669"/>
    <property type="project" value="TreeGrafter"/>
</dbReference>
<gene>
    <name evidence="3" type="ORF">DJ017_12135</name>
</gene>
<keyword evidence="4" id="KW-1185">Reference proteome</keyword>
<sequence>MATVLFVHNNFPAQFRALAETLVARGVRCGAIAQQHASGDVPGVPSLKYAIQRGTTFGILPLAVRAEADFLRASYTHAAAQRAQSQGFTPDLIIGHTGWGETALLKEVWPQARQILYPEFFYASRGLDVGFDLEFKPYTEEARLLARSKNAVSSMAMTDADALVCPTPFQAATLPKVFQPLVRLIHEGVELDVIRPGPAEPFVLDDGRVIQPGTPVITHVNNNMEPLRGLHILARALPRLLAEVPQAQAILIGNMGDHGYSGSAPNGKTWKEVCFEGVEIDPARVHFLGRVPHARMLAALRLSTAHVYYSYPFVLSWSLAEAMASGCYVIGSDTAPLRDAIENGINGRLLPFFDVAALSEAMIAACRDPAAQAGLRAAARATAERLFDRRAGLAAWIDLIRELGVAVPDLPAP</sequence>
<dbReference type="RefSeq" id="WP_111528962.1">
    <property type="nucleotide sequence ID" value="NZ_JBHRSG010000003.1"/>
</dbReference>
<dbReference type="PANTHER" id="PTHR46401">
    <property type="entry name" value="GLYCOSYLTRANSFERASE WBBK-RELATED"/>
    <property type="match status" value="1"/>
</dbReference>
<dbReference type="SUPFAM" id="SSF53756">
    <property type="entry name" value="UDP-Glycosyltransferase/glycogen phosphorylase"/>
    <property type="match status" value="1"/>
</dbReference>
<dbReference type="OrthoDB" id="9793726at2"/>
<feature type="domain" description="Glycosyl transferase family 4" evidence="2">
    <location>
        <begin position="28"/>
        <end position="193"/>
    </location>
</feature>
<accession>A0A328AP02</accession>
<proteinExistence type="predicted"/>
<dbReference type="Gene3D" id="3.40.50.2000">
    <property type="entry name" value="Glycogen Phosphorylase B"/>
    <property type="match status" value="2"/>
</dbReference>
<comment type="caution">
    <text evidence="3">The sequence shown here is derived from an EMBL/GenBank/DDBJ whole genome shotgun (WGS) entry which is preliminary data.</text>
</comment>
<dbReference type="AlphaFoldDB" id="A0A328AP02"/>
<reference evidence="4" key="1">
    <citation type="submission" date="2018-05" db="EMBL/GenBank/DDBJ databases">
        <authorList>
            <person name="Li X."/>
        </authorList>
    </citation>
    <scope>NUCLEOTIDE SEQUENCE [LARGE SCALE GENOMIC DNA]</scope>
    <source>
        <strain evidence="4">LX32</strain>
    </source>
</reference>
<evidence type="ECO:0000256" key="1">
    <source>
        <dbReference type="ARBA" id="ARBA00022679"/>
    </source>
</evidence>
<dbReference type="InterPro" id="IPR022623">
    <property type="entry name" value="Glyco_trans_4"/>
</dbReference>
<dbReference type="Pfam" id="PF12000">
    <property type="entry name" value="Glyco_trans_4_3"/>
    <property type="match status" value="1"/>
</dbReference>
<evidence type="ECO:0000313" key="4">
    <source>
        <dbReference type="Proteomes" id="UP000249254"/>
    </source>
</evidence>
<dbReference type="EMBL" id="QFYQ01000001">
    <property type="protein sequence ID" value="RAK55214.1"/>
    <property type="molecule type" value="Genomic_DNA"/>
</dbReference>
<keyword evidence="1 3" id="KW-0808">Transferase</keyword>
<dbReference type="PANTHER" id="PTHR46401:SF2">
    <property type="entry name" value="GLYCOSYLTRANSFERASE WBBK-RELATED"/>
    <property type="match status" value="1"/>
</dbReference>
<organism evidence="3 4">
    <name type="scientific">Phenylobacterium soli</name>
    <dbReference type="NCBI Taxonomy" id="2170551"/>
    <lineage>
        <taxon>Bacteria</taxon>
        <taxon>Pseudomonadati</taxon>
        <taxon>Pseudomonadota</taxon>
        <taxon>Alphaproteobacteria</taxon>
        <taxon>Caulobacterales</taxon>
        <taxon>Caulobacteraceae</taxon>
        <taxon>Phenylobacterium</taxon>
    </lineage>
</organism>
<evidence type="ECO:0000313" key="3">
    <source>
        <dbReference type="EMBL" id="RAK55214.1"/>
    </source>
</evidence>
<name>A0A328AP02_9CAUL</name>